<reference evidence="1 2" key="1">
    <citation type="journal article" date="2006" name="Nature">
        <title>Global trends of whole-genome duplications revealed by the ciliate Paramecium tetraurelia.</title>
        <authorList>
            <consortium name="Genoscope"/>
            <person name="Aury J.-M."/>
            <person name="Jaillon O."/>
            <person name="Duret L."/>
            <person name="Noel B."/>
            <person name="Jubin C."/>
            <person name="Porcel B.M."/>
            <person name="Segurens B."/>
            <person name="Daubin V."/>
            <person name="Anthouard V."/>
            <person name="Aiach N."/>
            <person name="Arnaiz O."/>
            <person name="Billaut A."/>
            <person name="Beisson J."/>
            <person name="Blanc I."/>
            <person name="Bouhouche K."/>
            <person name="Camara F."/>
            <person name="Duharcourt S."/>
            <person name="Guigo R."/>
            <person name="Gogendeau D."/>
            <person name="Katinka M."/>
            <person name="Keller A.-M."/>
            <person name="Kissmehl R."/>
            <person name="Klotz C."/>
            <person name="Koll F."/>
            <person name="Le Moue A."/>
            <person name="Lepere C."/>
            <person name="Malinsky S."/>
            <person name="Nowacki M."/>
            <person name="Nowak J.K."/>
            <person name="Plattner H."/>
            <person name="Poulain J."/>
            <person name="Ruiz F."/>
            <person name="Serrano V."/>
            <person name="Zagulski M."/>
            <person name="Dessen P."/>
            <person name="Betermier M."/>
            <person name="Weissenbach J."/>
            <person name="Scarpelli C."/>
            <person name="Schachter V."/>
            <person name="Sperling L."/>
            <person name="Meyer E."/>
            <person name="Cohen J."/>
            <person name="Wincker P."/>
        </authorList>
    </citation>
    <scope>NUCLEOTIDE SEQUENCE [LARGE SCALE GENOMIC DNA]</scope>
    <source>
        <strain evidence="1 2">Stock d4-2</strain>
    </source>
</reference>
<dbReference type="GeneID" id="5020736"/>
<dbReference type="EMBL" id="CT868052">
    <property type="protein sequence ID" value="CAK67554.1"/>
    <property type="molecule type" value="Genomic_DNA"/>
</dbReference>
<accession>A0C9T7</accession>
<proteinExistence type="predicted"/>
<name>A0C9T7_PARTE</name>
<dbReference type="HOGENOM" id="CLU_648066_0_0_1"/>
<evidence type="ECO:0000313" key="1">
    <source>
        <dbReference type="EMBL" id="CAK67554.1"/>
    </source>
</evidence>
<evidence type="ECO:0008006" key="3">
    <source>
        <dbReference type="Google" id="ProtNLM"/>
    </source>
</evidence>
<dbReference type="Proteomes" id="UP000000600">
    <property type="component" value="Unassembled WGS sequence"/>
</dbReference>
<keyword evidence="2" id="KW-1185">Reference proteome</keyword>
<dbReference type="InParanoid" id="A0C9T7"/>
<sequence>MNVIFVNFFIRYLWMEYYQTIQYIVQSRYPYMDSIIKFEEYKGVINCNDDYVICLPQNEYICLEELMELTRSQYIKIYIGQVILIVNRILEKLNKLFEGQKMTHGNLCPKNIYIQLNEQKFNIIPIQVEIAKIHFVNYAFVNQNQFQLNRIKDIKDVKNSIISWISQYKTISDIKDLIGTLDQQSSLGSIIKLFTNFENHCLFNLLIRYDCIYPWKFKNDKFTFNEDQRKNSLNKVQKFYQDYYQQQDRYIESWFKHRYDIHQDHPFQLEMKEIYKLILAHNQKDIFRIFQIQSVEFFNEYYENSELDGIIRQIKENPIYKHQQIHQYQMQYIGDQIDHLAQRQVSFQQKIQNIWNTQLKLKLLTKQQIASAYKILLAYELSKINCDEMKEYNKIYQIICLCLEQQIDQCLDVQLKKKNTKIDE</sequence>
<evidence type="ECO:0000313" key="2">
    <source>
        <dbReference type="Proteomes" id="UP000000600"/>
    </source>
</evidence>
<protein>
    <recommendedName>
        <fullName evidence="3">Protein kinase domain-containing protein</fullName>
    </recommendedName>
</protein>
<dbReference type="RefSeq" id="XP_001434951.1">
    <property type="nucleotide sequence ID" value="XM_001434914.1"/>
</dbReference>
<dbReference type="OrthoDB" id="10402271at2759"/>
<organism evidence="1 2">
    <name type="scientific">Paramecium tetraurelia</name>
    <dbReference type="NCBI Taxonomy" id="5888"/>
    <lineage>
        <taxon>Eukaryota</taxon>
        <taxon>Sar</taxon>
        <taxon>Alveolata</taxon>
        <taxon>Ciliophora</taxon>
        <taxon>Intramacronucleata</taxon>
        <taxon>Oligohymenophorea</taxon>
        <taxon>Peniculida</taxon>
        <taxon>Parameciidae</taxon>
        <taxon>Paramecium</taxon>
    </lineage>
</organism>
<gene>
    <name evidence="1" type="ORF">GSPATT00006861001</name>
</gene>
<dbReference type="AlphaFoldDB" id="A0C9T7"/>
<dbReference type="KEGG" id="ptm:GSPATT00006861001"/>
<dbReference type="OMA" id="SWISQYK"/>